<evidence type="ECO:0000313" key="2">
    <source>
        <dbReference type="Proteomes" id="UP000054495"/>
    </source>
</evidence>
<dbReference type="AlphaFoldDB" id="A0A0D6M6X0"/>
<dbReference type="EMBL" id="KE124818">
    <property type="protein sequence ID" value="EPB78176.1"/>
    <property type="molecule type" value="Genomic_DNA"/>
</dbReference>
<protein>
    <submittedName>
        <fullName evidence="1">Uncharacterized protein</fullName>
    </submittedName>
</protein>
<accession>A0A0D6M6X0</accession>
<proteinExistence type="predicted"/>
<dbReference type="Proteomes" id="UP000054495">
    <property type="component" value="Unassembled WGS sequence"/>
</dbReference>
<keyword evidence="2" id="KW-1185">Reference proteome</keyword>
<name>A0A0D6M6X0_9BILA</name>
<gene>
    <name evidence="1" type="ORF">ANCCEY_02723</name>
</gene>
<sequence>MFDEIVTCEDEVIAEVPAILAAHTDRNPLRREVLLMKSYLTVLREKTTKYMCSVAMASLLPEKELRTGIKRSGVRSSDSLARIMDIVFHTLDESYDTRADVPIEKEKEYGVFAGMMRSVGRGCSSHFLTDDQHMHLGLGTHTKPSEVGTYLPADFDKLEIYEHWCFCATDYCNTQVCYSRPFGSSEFPGSYIGKRLQYSSYSSDWRFRNSCDQSMPSSLLLLLMLFSTVLV</sequence>
<reference evidence="1 2" key="1">
    <citation type="submission" date="2013-05" db="EMBL/GenBank/DDBJ databases">
        <title>Draft genome of the parasitic nematode Anyclostoma ceylanicum.</title>
        <authorList>
            <person name="Mitreva M."/>
        </authorList>
    </citation>
    <scope>NUCLEOTIDE SEQUENCE [LARGE SCALE GENOMIC DNA]</scope>
</reference>
<evidence type="ECO:0000313" key="1">
    <source>
        <dbReference type="EMBL" id="EPB78176.1"/>
    </source>
</evidence>
<organism evidence="1 2">
    <name type="scientific">Ancylostoma ceylanicum</name>
    <dbReference type="NCBI Taxonomy" id="53326"/>
    <lineage>
        <taxon>Eukaryota</taxon>
        <taxon>Metazoa</taxon>
        <taxon>Ecdysozoa</taxon>
        <taxon>Nematoda</taxon>
        <taxon>Chromadorea</taxon>
        <taxon>Rhabditida</taxon>
        <taxon>Rhabditina</taxon>
        <taxon>Rhabditomorpha</taxon>
        <taxon>Strongyloidea</taxon>
        <taxon>Ancylostomatidae</taxon>
        <taxon>Ancylostomatinae</taxon>
        <taxon>Ancylostoma</taxon>
    </lineage>
</organism>